<sequence>MSPAAPGRRKDEDRSKPVPDYLKRVQPELADLPPASTGAIGGDYATWQAPDSAPPKQPTTAAAPDSDRSQGVPIRYDDDPPPGSAQPPRETGR</sequence>
<protein>
    <submittedName>
        <fullName evidence="2">Uncharacterized protein</fullName>
    </submittedName>
</protein>
<comment type="caution">
    <text evidence="2">The sequence shown here is derived from an EMBL/GenBank/DDBJ whole genome shotgun (WGS) entry which is preliminary data.</text>
</comment>
<dbReference type="AlphaFoldDB" id="A0A164P0M5"/>
<dbReference type="Proteomes" id="UP000076512">
    <property type="component" value="Unassembled WGS sequence"/>
</dbReference>
<name>A0A164P0M5_9NOCA</name>
<feature type="compositionally biased region" description="Basic and acidic residues" evidence="1">
    <location>
        <begin position="8"/>
        <end position="26"/>
    </location>
</feature>
<accession>A0A164P0M5</accession>
<gene>
    <name evidence="2" type="ORF">AWN90_23390</name>
</gene>
<feature type="region of interest" description="Disordered" evidence="1">
    <location>
        <begin position="1"/>
        <end position="93"/>
    </location>
</feature>
<evidence type="ECO:0000256" key="1">
    <source>
        <dbReference type="SAM" id="MobiDB-lite"/>
    </source>
</evidence>
<reference evidence="2 3" key="1">
    <citation type="submission" date="2016-04" db="EMBL/GenBank/DDBJ databases">
        <authorList>
            <person name="Evans L.H."/>
            <person name="Alamgir A."/>
            <person name="Owens N."/>
            <person name="Weber N.D."/>
            <person name="Virtaneva K."/>
            <person name="Barbian K."/>
            <person name="Babar A."/>
            <person name="Rosenke K."/>
        </authorList>
    </citation>
    <scope>NUCLEOTIDE SEQUENCE [LARGE SCALE GENOMIC DNA]</scope>
    <source>
        <strain evidence="2 3">IFM 0406</strain>
    </source>
</reference>
<dbReference type="EMBL" id="LWGR01000004">
    <property type="protein sequence ID" value="KZM74958.1"/>
    <property type="molecule type" value="Genomic_DNA"/>
</dbReference>
<evidence type="ECO:0000313" key="2">
    <source>
        <dbReference type="EMBL" id="KZM74958.1"/>
    </source>
</evidence>
<organism evidence="2 3">
    <name type="scientific">Nocardia terpenica</name>
    <dbReference type="NCBI Taxonomy" id="455432"/>
    <lineage>
        <taxon>Bacteria</taxon>
        <taxon>Bacillati</taxon>
        <taxon>Actinomycetota</taxon>
        <taxon>Actinomycetes</taxon>
        <taxon>Mycobacteriales</taxon>
        <taxon>Nocardiaceae</taxon>
        <taxon>Nocardia</taxon>
    </lineage>
</organism>
<proteinExistence type="predicted"/>
<evidence type="ECO:0000313" key="3">
    <source>
        <dbReference type="Proteomes" id="UP000076512"/>
    </source>
</evidence>
<keyword evidence="3" id="KW-1185">Reference proteome</keyword>